<comment type="caution">
    <text evidence="1">The sequence shown here is derived from an EMBL/GenBank/DDBJ whole genome shotgun (WGS) entry which is preliminary data.</text>
</comment>
<proteinExistence type="predicted"/>
<accession>A0A2U2PHH8</accession>
<dbReference type="Proteomes" id="UP000245647">
    <property type="component" value="Unassembled WGS sequence"/>
</dbReference>
<reference evidence="1 2" key="1">
    <citation type="submission" date="2018-04" db="EMBL/GenBank/DDBJ databases">
        <title>Pedobacter chongqingensis sp. nov., isolated from a rottenly hemp rope.</title>
        <authorList>
            <person name="Cai Y."/>
        </authorList>
    </citation>
    <scope>NUCLEOTIDE SEQUENCE [LARGE SCALE GENOMIC DNA]</scope>
    <source>
        <strain evidence="1 2">FJ4-8</strain>
    </source>
</reference>
<gene>
    <name evidence="1" type="ORF">DDR33_10325</name>
</gene>
<name>A0A2U2PHH8_9SPHI</name>
<evidence type="ECO:0000313" key="1">
    <source>
        <dbReference type="EMBL" id="PWG80841.1"/>
    </source>
</evidence>
<keyword evidence="2" id="KW-1185">Reference proteome</keyword>
<organism evidence="1 2">
    <name type="scientific">Pararcticibacter amylolyticus</name>
    <dbReference type="NCBI Taxonomy" id="2173175"/>
    <lineage>
        <taxon>Bacteria</taxon>
        <taxon>Pseudomonadati</taxon>
        <taxon>Bacteroidota</taxon>
        <taxon>Sphingobacteriia</taxon>
        <taxon>Sphingobacteriales</taxon>
        <taxon>Sphingobacteriaceae</taxon>
        <taxon>Pararcticibacter</taxon>
    </lineage>
</organism>
<sequence>MSITFGILLLLKRVTLYSLVLPVVLPVSPAQAVWAYFSIVSFLMRERDNGSLGISTLKSLQTTYRSNAERFHIFDQFVWTHSGVKADCLQRQAQTQKNRMRSEAGRRRMLRFIFIRKERE</sequence>
<dbReference type="AlphaFoldDB" id="A0A2U2PHH8"/>
<protein>
    <submittedName>
        <fullName evidence="1">Uncharacterized protein</fullName>
    </submittedName>
</protein>
<dbReference type="EMBL" id="QEAS01000007">
    <property type="protein sequence ID" value="PWG80841.1"/>
    <property type="molecule type" value="Genomic_DNA"/>
</dbReference>
<evidence type="ECO:0000313" key="2">
    <source>
        <dbReference type="Proteomes" id="UP000245647"/>
    </source>
</evidence>